<reference evidence="2 3" key="1">
    <citation type="journal article" date="2023" name="Genes (Basel)">
        <title>Chromosome-Level Genome Assembly and Circadian Gene Repertoire of the Patagonia Blennie Eleginops maclovinus-The Closest Ancestral Proxy of Antarctic Cryonotothenioids.</title>
        <authorList>
            <person name="Cheng C.C."/>
            <person name="Rivera-Colon A.G."/>
            <person name="Minhas B.F."/>
            <person name="Wilson L."/>
            <person name="Rayamajhi N."/>
            <person name="Vargas-Chacoff L."/>
            <person name="Catchen J.M."/>
        </authorList>
    </citation>
    <scope>NUCLEOTIDE SEQUENCE [LARGE SCALE GENOMIC DNA]</scope>
    <source>
        <strain evidence="2">JMC-PN-2008</strain>
    </source>
</reference>
<evidence type="ECO:0000256" key="1">
    <source>
        <dbReference type="SAM" id="MobiDB-lite"/>
    </source>
</evidence>
<dbReference type="AlphaFoldDB" id="A0AAN7XJ74"/>
<feature type="region of interest" description="Disordered" evidence="1">
    <location>
        <begin position="1"/>
        <end position="95"/>
    </location>
</feature>
<name>A0AAN7XJ74_ELEMC</name>
<dbReference type="EMBL" id="JAUZQC010000010">
    <property type="protein sequence ID" value="KAK5864378.1"/>
    <property type="molecule type" value="Genomic_DNA"/>
</dbReference>
<evidence type="ECO:0000313" key="2">
    <source>
        <dbReference type="EMBL" id="KAK5864378.1"/>
    </source>
</evidence>
<protein>
    <submittedName>
        <fullName evidence="2">Uncharacterized protein</fullName>
    </submittedName>
</protein>
<dbReference type="Proteomes" id="UP001346869">
    <property type="component" value="Unassembled WGS sequence"/>
</dbReference>
<accession>A0AAN7XJ74</accession>
<organism evidence="2 3">
    <name type="scientific">Eleginops maclovinus</name>
    <name type="common">Patagonian blennie</name>
    <name type="synonym">Eleginus maclovinus</name>
    <dbReference type="NCBI Taxonomy" id="56733"/>
    <lineage>
        <taxon>Eukaryota</taxon>
        <taxon>Metazoa</taxon>
        <taxon>Chordata</taxon>
        <taxon>Craniata</taxon>
        <taxon>Vertebrata</taxon>
        <taxon>Euteleostomi</taxon>
        <taxon>Actinopterygii</taxon>
        <taxon>Neopterygii</taxon>
        <taxon>Teleostei</taxon>
        <taxon>Neoteleostei</taxon>
        <taxon>Acanthomorphata</taxon>
        <taxon>Eupercaria</taxon>
        <taxon>Perciformes</taxon>
        <taxon>Notothenioidei</taxon>
        <taxon>Eleginopidae</taxon>
        <taxon>Eleginops</taxon>
    </lineage>
</organism>
<reference evidence="2 3" key="2">
    <citation type="journal article" date="2023" name="Mol. Biol. Evol.">
        <title>Genomics of Secondarily Temperate Adaptation in the Only Non-Antarctic Icefish.</title>
        <authorList>
            <person name="Rivera-Colon A.G."/>
            <person name="Rayamajhi N."/>
            <person name="Minhas B.F."/>
            <person name="Madrigal G."/>
            <person name="Bilyk K.T."/>
            <person name="Yoon V."/>
            <person name="Hune M."/>
            <person name="Gregory S."/>
            <person name="Cheng C.H.C."/>
            <person name="Catchen J.M."/>
        </authorList>
    </citation>
    <scope>NUCLEOTIDE SEQUENCE [LARGE SCALE GENOMIC DNA]</scope>
    <source>
        <strain evidence="2">JMC-PN-2008</strain>
    </source>
</reference>
<keyword evidence="3" id="KW-1185">Reference proteome</keyword>
<proteinExistence type="predicted"/>
<feature type="compositionally biased region" description="Basic and acidic residues" evidence="1">
    <location>
        <begin position="22"/>
        <end position="66"/>
    </location>
</feature>
<sequence>MEIRRKIEMSLGEISEAGGQGDEGKCERILKEMRQGERRQGVERKDKEVSSHAEGGGEKVEKERSQKSKRKKEGRGDRGRSTTQIESGNVARIGK</sequence>
<gene>
    <name evidence="2" type="ORF">PBY51_015624</name>
</gene>
<evidence type="ECO:0000313" key="3">
    <source>
        <dbReference type="Proteomes" id="UP001346869"/>
    </source>
</evidence>
<comment type="caution">
    <text evidence="2">The sequence shown here is derived from an EMBL/GenBank/DDBJ whole genome shotgun (WGS) entry which is preliminary data.</text>
</comment>